<dbReference type="EMBL" id="JAINVB010000001">
    <property type="protein sequence ID" value="MCK0087848.1"/>
    <property type="molecule type" value="Genomic_DNA"/>
</dbReference>
<dbReference type="InterPro" id="IPR006140">
    <property type="entry name" value="D-isomer_DH_NAD-bd"/>
</dbReference>
<dbReference type="Proteomes" id="UP001203136">
    <property type="component" value="Unassembled WGS sequence"/>
</dbReference>
<evidence type="ECO:0000259" key="5">
    <source>
        <dbReference type="Pfam" id="PF00389"/>
    </source>
</evidence>
<dbReference type="FunFam" id="3.40.50.720:FF:000203">
    <property type="entry name" value="D-3-phosphoglycerate dehydrogenase (SerA)"/>
    <property type="match status" value="1"/>
</dbReference>
<dbReference type="InterPro" id="IPR036291">
    <property type="entry name" value="NAD(P)-bd_dom_sf"/>
</dbReference>
<evidence type="ECO:0000313" key="8">
    <source>
        <dbReference type="Proteomes" id="UP001203136"/>
    </source>
</evidence>
<evidence type="ECO:0000256" key="2">
    <source>
        <dbReference type="ARBA" id="ARBA00023002"/>
    </source>
</evidence>
<gene>
    <name evidence="7" type="ORF">K5I21_18640</name>
</gene>
<dbReference type="InterPro" id="IPR029753">
    <property type="entry name" value="D-isomer_DH_CS"/>
</dbReference>
<name>A0AAW5F7L1_CLOSY</name>
<dbReference type="CDD" id="cd12173">
    <property type="entry name" value="PGDH_4"/>
    <property type="match status" value="1"/>
</dbReference>
<dbReference type="SUPFAM" id="SSF52283">
    <property type="entry name" value="Formate/glycerate dehydrogenase catalytic domain-like"/>
    <property type="match status" value="1"/>
</dbReference>
<evidence type="ECO:0000256" key="1">
    <source>
        <dbReference type="ARBA" id="ARBA00005854"/>
    </source>
</evidence>
<dbReference type="Pfam" id="PF02826">
    <property type="entry name" value="2-Hacid_dh_C"/>
    <property type="match status" value="1"/>
</dbReference>
<feature type="domain" description="D-isomer specific 2-hydroxyacid dehydrogenase catalytic" evidence="5">
    <location>
        <begin position="4"/>
        <end position="312"/>
    </location>
</feature>
<comment type="caution">
    <text evidence="7">The sequence shown here is derived from an EMBL/GenBank/DDBJ whole genome shotgun (WGS) entry which is preliminary data.</text>
</comment>
<dbReference type="PANTHER" id="PTHR42789">
    <property type="entry name" value="D-ISOMER SPECIFIC 2-HYDROXYACID DEHYDROGENASE FAMILY PROTEIN (AFU_ORTHOLOGUE AFUA_6G10090)"/>
    <property type="match status" value="1"/>
</dbReference>
<dbReference type="GO" id="GO:0016616">
    <property type="term" value="F:oxidoreductase activity, acting on the CH-OH group of donors, NAD or NADP as acceptor"/>
    <property type="evidence" value="ECO:0007669"/>
    <property type="project" value="InterPro"/>
</dbReference>
<dbReference type="GO" id="GO:0051287">
    <property type="term" value="F:NAD binding"/>
    <property type="evidence" value="ECO:0007669"/>
    <property type="project" value="InterPro"/>
</dbReference>
<dbReference type="PANTHER" id="PTHR42789:SF1">
    <property type="entry name" value="D-ISOMER SPECIFIC 2-HYDROXYACID DEHYDROGENASE FAMILY PROTEIN (AFU_ORTHOLOGUE AFUA_6G10090)"/>
    <property type="match status" value="1"/>
</dbReference>
<proteinExistence type="inferred from homology"/>
<reference evidence="7" key="1">
    <citation type="journal article" date="2022" name="Cell Host Microbe">
        <title>Colonization of the live biotherapeutic product VE303 and modulation of the microbiota and metabolites in healthy volunteers.</title>
        <authorList>
            <person name="Dsouza M."/>
            <person name="Menon R."/>
            <person name="Crossette E."/>
            <person name="Bhattarai S.K."/>
            <person name="Schneider J."/>
            <person name="Kim Y.G."/>
            <person name="Reddy S."/>
            <person name="Caballero S."/>
            <person name="Felix C."/>
            <person name="Cornacchione L."/>
            <person name="Hendrickson J."/>
            <person name="Watson A.R."/>
            <person name="Minot S.S."/>
            <person name="Greenfield N."/>
            <person name="Schopf L."/>
            <person name="Szabady R."/>
            <person name="Patarroyo J."/>
            <person name="Smith W."/>
            <person name="Harrison P."/>
            <person name="Kuijper E.J."/>
            <person name="Kelly C.P."/>
            <person name="Olle B."/>
            <person name="Bobilev D."/>
            <person name="Silber J.L."/>
            <person name="Bucci V."/>
            <person name="Roberts B."/>
            <person name="Faith J."/>
            <person name="Norman J.M."/>
        </authorList>
    </citation>
    <scope>NUCLEOTIDE SEQUENCE</scope>
    <source>
        <strain evidence="7">VE303-04</strain>
    </source>
</reference>
<dbReference type="Pfam" id="PF00389">
    <property type="entry name" value="2-Hacid_dh"/>
    <property type="match status" value="1"/>
</dbReference>
<keyword evidence="2 4" id="KW-0560">Oxidoreductase</keyword>
<feature type="domain" description="D-isomer specific 2-hydroxyacid dehydrogenase NAD-binding" evidence="6">
    <location>
        <begin position="106"/>
        <end position="282"/>
    </location>
</feature>
<dbReference type="RefSeq" id="WP_003509597.1">
    <property type="nucleotide sequence ID" value="NZ_BAABZD010000008.1"/>
</dbReference>
<protein>
    <submittedName>
        <fullName evidence="7">Hydroxyacid dehydrogenase</fullName>
    </submittedName>
</protein>
<evidence type="ECO:0000256" key="3">
    <source>
        <dbReference type="ARBA" id="ARBA00023027"/>
    </source>
</evidence>
<keyword evidence="3" id="KW-0520">NAD</keyword>
<dbReference type="Gene3D" id="3.40.50.720">
    <property type="entry name" value="NAD(P)-binding Rossmann-like Domain"/>
    <property type="match status" value="2"/>
</dbReference>
<accession>A0AAW5F7L1</accession>
<dbReference type="PROSITE" id="PS00670">
    <property type="entry name" value="D_2_HYDROXYACID_DH_2"/>
    <property type="match status" value="1"/>
</dbReference>
<dbReference type="AlphaFoldDB" id="A0AAW5F7L1"/>
<evidence type="ECO:0000313" key="7">
    <source>
        <dbReference type="EMBL" id="MCK0087848.1"/>
    </source>
</evidence>
<comment type="similarity">
    <text evidence="1 4">Belongs to the D-isomer specific 2-hydroxyacid dehydrogenase family.</text>
</comment>
<sequence length="318" mass="35012">MYKVLIPQDIQEEGKQYLREKGYEIQIGSGFDRDTLKKEISDADAVIARTAAYPADVIAAGTKLKVIARYGVGYDNIDLKAAEDMGIYVTIAKGCNTRSVAEHTAALMLACARNITQIYEELKRGNFAIRNALPGMELRGKTFGIAGIGAIGFETAKIVHDGFSMEVLAFDRYADRSVYSEWIHFVDTLDELLKNADVLSLHTPLTSETEHMINRDAMRLMKPSAIIINAARGPIWDERDLYEALKEGTIAAAGSDVFEQEPPDARFPLFELPNYIASAHNAALTKEANAAVSLSCAHAVDDVLSGREPEFPIIRPDK</sequence>
<organism evidence="7 8">
    <name type="scientific">Clostridium symbiosum</name>
    <name type="common">Bacteroides symbiosus</name>
    <dbReference type="NCBI Taxonomy" id="1512"/>
    <lineage>
        <taxon>Bacteria</taxon>
        <taxon>Bacillati</taxon>
        <taxon>Bacillota</taxon>
        <taxon>Clostridia</taxon>
        <taxon>Lachnospirales</taxon>
        <taxon>Lachnospiraceae</taxon>
        <taxon>Otoolea</taxon>
    </lineage>
</organism>
<evidence type="ECO:0000259" key="6">
    <source>
        <dbReference type="Pfam" id="PF02826"/>
    </source>
</evidence>
<dbReference type="SUPFAM" id="SSF51735">
    <property type="entry name" value="NAD(P)-binding Rossmann-fold domains"/>
    <property type="match status" value="1"/>
</dbReference>
<dbReference type="InterPro" id="IPR050857">
    <property type="entry name" value="D-2-hydroxyacid_DH"/>
</dbReference>
<evidence type="ECO:0000256" key="4">
    <source>
        <dbReference type="RuleBase" id="RU003719"/>
    </source>
</evidence>
<dbReference type="InterPro" id="IPR006139">
    <property type="entry name" value="D-isomer_2_OHA_DH_cat_dom"/>
</dbReference>